<dbReference type="EMBL" id="LIAE01007129">
    <property type="protein sequence ID" value="PAV81745.1"/>
    <property type="molecule type" value="Genomic_DNA"/>
</dbReference>
<dbReference type="Proteomes" id="UP000218231">
    <property type="component" value="Unassembled WGS sequence"/>
</dbReference>
<evidence type="ECO:0000313" key="3">
    <source>
        <dbReference type="Proteomes" id="UP000218231"/>
    </source>
</evidence>
<gene>
    <name evidence="2" type="ORF">WR25_19069</name>
</gene>
<evidence type="ECO:0000256" key="1">
    <source>
        <dbReference type="SAM" id="MobiDB-lite"/>
    </source>
</evidence>
<proteinExistence type="predicted"/>
<accession>A0A2A2L6M4</accession>
<reference evidence="2 3" key="1">
    <citation type="journal article" date="2017" name="Curr. Biol.">
        <title>Genome architecture and evolution of a unichromosomal asexual nematode.</title>
        <authorList>
            <person name="Fradin H."/>
            <person name="Zegar C."/>
            <person name="Gutwein M."/>
            <person name="Lucas J."/>
            <person name="Kovtun M."/>
            <person name="Corcoran D."/>
            <person name="Baugh L.R."/>
            <person name="Kiontke K."/>
            <person name="Gunsalus K."/>
            <person name="Fitch D.H."/>
            <person name="Piano F."/>
        </authorList>
    </citation>
    <scope>NUCLEOTIDE SEQUENCE [LARGE SCALE GENOMIC DNA]</scope>
    <source>
        <strain evidence="2">PF1309</strain>
    </source>
</reference>
<sequence length="113" mass="12940">MTSWMNVSPQICCVRILIIVYRHTLPLPVVSLPPPPMISQSSSFTGRFPPALLLWWGCAHRHRLRNRSIDRLTDFTPIAVALWKSGRKEERTAQIIPPQTDDRDEKKASHSRG</sequence>
<evidence type="ECO:0000313" key="2">
    <source>
        <dbReference type="EMBL" id="PAV81745.1"/>
    </source>
</evidence>
<protein>
    <submittedName>
        <fullName evidence="2">Uncharacterized protein</fullName>
    </submittedName>
</protein>
<keyword evidence="3" id="KW-1185">Reference proteome</keyword>
<name>A0A2A2L6M4_9BILA</name>
<feature type="region of interest" description="Disordered" evidence="1">
    <location>
        <begin position="86"/>
        <end position="113"/>
    </location>
</feature>
<feature type="compositionally biased region" description="Basic and acidic residues" evidence="1">
    <location>
        <begin position="100"/>
        <end position="113"/>
    </location>
</feature>
<organism evidence="2 3">
    <name type="scientific">Diploscapter pachys</name>
    <dbReference type="NCBI Taxonomy" id="2018661"/>
    <lineage>
        <taxon>Eukaryota</taxon>
        <taxon>Metazoa</taxon>
        <taxon>Ecdysozoa</taxon>
        <taxon>Nematoda</taxon>
        <taxon>Chromadorea</taxon>
        <taxon>Rhabditida</taxon>
        <taxon>Rhabditina</taxon>
        <taxon>Rhabditomorpha</taxon>
        <taxon>Rhabditoidea</taxon>
        <taxon>Rhabditidae</taxon>
        <taxon>Diploscapter</taxon>
    </lineage>
</organism>
<dbReference type="AlphaFoldDB" id="A0A2A2L6M4"/>
<comment type="caution">
    <text evidence="2">The sequence shown here is derived from an EMBL/GenBank/DDBJ whole genome shotgun (WGS) entry which is preliminary data.</text>
</comment>